<dbReference type="RefSeq" id="WP_012636443.1">
    <property type="nucleotide sequence ID" value="NC_011899.1"/>
</dbReference>
<dbReference type="KEGG" id="hor:Hore_15100"/>
<gene>
    <name evidence="2" type="ordered locus">Hore_15100</name>
</gene>
<organism evidence="2 3">
    <name type="scientific">Halothermothrix orenii (strain H 168 / OCM 544 / DSM 9562)</name>
    <dbReference type="NCBI Taxonomy" id="373903"/>
    <lineage>
        <taxon>Bacteria</taxon>
        <taxon>Bacillati</taxon>
        <taxon>Bacillota</taxon>
        <taxon>Clostridia</taxon>
        <taxon>Halanaerobiales</taxon>
        <taxon>Halothermotrichaceae</taxon>
        <taxon>Halothermothrix</taxon>
    </lineage>
</organism>
<sequence length="404" mass="48043">MKKILTTVGTSLLTHLREEEEIGKSEYDYFLDNKDDVDKVYYDRKGKDKIHRLKKVALNYLSKKDINNNEDLNNMSAELKSIKKIIEYKNIKQYEIIFICSDTLAGKVVTDILMDYIIESKFNYTDIKTKLIKKLQVQNKARFEKSGVHNLIEYINTMVNNTGSNNLILNITGGYKSVVPYMTIMGYVNEIPVYYIFEETNELIELPLIPIKVDEELFKKYMCEIHQIMDKGVINKDLLEQILNKVDWNDKQLIKTRLLQNDLQEPDYYYPSPITRIFWEKFKSNYIFNIELSDSAYEFYSRKEERARFILEKVSDYDLRKKHYHYIKGTDMDCYKSGGEELFRVFYKVYDKEDRNAIVKVAEIFDLAHKTNEYDNFCKAPRNSNEYQFNKCIIKKSNKSIERC</sequence>
<dbReference type="InterPro" id="IPR013442">
    <property type="entry name" value="SSO1393-like"/>
</dbReference>
<protein>
    <submittedName>
        <fullName evidence="2">Putative CRISPR-associated protein, APE2256 family</fullName>
    </submittedName>
</protein>
<evidence type="ECO:0000313" key="2">
    <source>
        <dbReference type="EMBL" id="ACL70260.1"/>
    </source>
</evidence>
<evidence type="ECO:0000259" key="1">
    <source>
        <dbReference type="Pfam" id="PF09651"/>
    </source>
</evidence>
<reference evidence="2 3" key="1">
    <citation type="journal article" date="2009" name="PLoS ONE">
        <title>Genome analysis of the anaerobic thermohalophilic bacterium Halothermothrix orenii.</title>
        <authorList>
            <person name="Mavromatis K."/>
            <person name="Ivanova N."/>
            <person name="Anderson I."/>
            <person name="Lykidis A."/>
            <person name="Hooper S.D."/>
            <person name="Sun H."/>
            <person name="Kunin V."/>
            <person name="Lapidus A."/>
            <person name="Hugenholtz P."/>
            <person name="Patel B."/>
            <person name="Kyrpides N.C."/>
        </authorList>
    </citation>
    <scope>NUCLEOTIDE SEQUENCE [LARGE SCALE GENOMIC DNA]</scope>
    <source>
        <strain evidence="3">H 168 / OCM 544 / DSM 9562</strain>
    </source>
</reference>
<dbReference type="AlphaFoldDB" id="B8CY91"/>
<dbReference type="STRING" id="373903.Hore_15100"/>
<dbReference type="EMBL" id="CP001098">
    <property type="protein sequence ID" value="ACL70260.1"/>
    <property type="molecule type" value="Genomic_DNA"/>
</dbReference>
<name>B8CY91_HALOH</name>
<feature type="domain" description="CRISPR system ring nuclease SSO1393-like" evidence="1">
    <location>
        <begin position="74"/>
        <end position="208"/>
    </location>
</feature>
<keyword evidence="3" id="KW-1185">Reference proteome</keyword>
<dbReference type="eggNOG" id="COG4006">
    <property type="taxonomic scope" value="Bacteria"/>
</dbReference>
<evidence type="ECO:0000313" key="3">
    <source>
        <dbReference type="Proteomes" id="UP000000719"/>
    </source>
</evidence>
<dbReference type="NCBIfam" id="TIGR02619">
    <property type="entry name" value="putative CRISPR-associated protein, APE2256 family"/>
    <property type="match status" value="1"/>
</dbReference>
<dbReference type="CDD" id="cd09742">
    <property type="entry name" value="Csm6_III-A"/>
    <property type="match status" value="1"/>
</dbReference>
<accession>B8CY91</accession>
<dbReference type="HOGENOM" id="CLU_734999_0_0_9"/>
<dbReference type="OrthoDB" id="1803092at2"/>
<dbReference type="Proteomes" id="UP000000719">
    <property type="component" value="Chromosome"/>
</dbReference>
<proteinExistence type="predicted"/>
<dbReference type="Pfam" id="PF09651">
    <property type="entry name" value="Cas_APE2256"/>
    <property type="match status" value="1"/>
</dbReference>
<dbReference type="Gene3D" id="3.40.50.10770">
    <property type="entry name" value="Hypothetical protein VC1899 like domain (Restriction endonuclease-like)"/>
    <property type="match status" value="1"/>
</dbReference>